<gene>
    <name evidence="2" type="ORF">NESG_00597</name>
</gene>
<dbReference type="AlphaFoldDB" id="A0A086J2T3"/>
<accession>A0A086J2T3</accession>
<evidence type="ECO:0000313" key="3">
    <source>
        <dbReference type="Proteomes" id="UP000054524"/>
    </source>
</evidence>
<dbReference type="HOGENOM" id="CLU_687142_0_0_1"/>
<feature type="region of interest" description="Disordered" evidence="1">
    <location>
        <begin position="243"/>
        <end position="264"/>
    </location>
</feature>
<comment type="caution">
    <text evidence="2">The sequence shown here is derived from an EMBL/GenBank/DDBJ whole genome shotgun (WGS) entry which is preliminary data.</text>
</comment>
<feature type="compositionally biased region" description="Basic and acidic residues" evidence="1">
    <location>
        <begin position="243"/>
        <end position="260"/>
    </location>
</feature>
<dbReference type="GeneID" id="77675570"/>
<evidence type="ECO:0000256" key="1">
    <source>
        <dbReference type="SAM" id="MobiDB-lite"/>
    </source>
</evidence>
<dbReference type="RefSeq" id="XP_052905006.1">
    <property type="nucleotide sequence ID" value="XM_053048246.1"/>
</dbReference>
<organism evidence="2 3">
    <name type="scientific">Nematocida ausubeli (strain ATCC PRA-371 / ERTm2)</name>
    <name type="common">Nematode killer fungus</name>
    <dbReference type="NCBI Taxonomy" id="1913371"/>
    <lineage>
        <taxon>Eukaryota</taxon>
        <taxon>Fungi</taxon>
        <taxon>Fungi incertae sedis</taxon>
        <taxon>Microsporidia</taxon>
        <taxon>Nematocida</taxon>
    </lineage>
</organism>
<dbReference type="EMBL" id="AKIJ01000002">
    <property type="protein sequence ID" value="KFG26451.1"/>
    <property type="molecule type" value="Genomic_DNA"/>
</dbReference>
<proteinExistence type="predicted"/>
<name>A0A086J2T3_NEMA1</name>
<dbReference type="Proteomes" id="UP000054524">
    <property type="component" value="Unassembled WGS sequence"/>
</dbReference>
<sequence>MWTTTTRLHLLNAVTRYGLKKTSFIAAYLKVYAKITSNNWKHEYNKMVKEYFKNRGAAETVKEHFKKKRAKEIELLIQKKKEEKSKIIERMIYGYDSIESEEEESESFLGNKTEPELAPEIAGIGETSISSVWGIKTPNTLSSTLLHLSTLSNLPPHLELPGPKPETFTPIDMHPHAEDDPELASTALTTKEQELEDMLEFLETSSYGVSISSVDPAAFEKFFKWSQERNALLERQNKELEEITKHENEAEERAQEKVKESNNSPISETLRGYYALDFHEYPKKKSPRDKTKWMKEFKYVAERLKTILNGQITCSAHKQQENQTDAKKDNRSRLPCAKCFDISVLEEGLSAETAKPTMAEYVFRSMLFLQTVIFTQYEIVPIKDAEAIKAELYRFYEYYRK</sequence>
<reference evidence="2 3" key="1">
    <citation type="journal article" date="2014" name="Genome Announc.">
        <title>Genome Sequence of the Microsporidian Species Nematocida sp1 Strain ERTm6 (ATCC PRA-372).</title>
        <authorList>
            <person name="Bakowski M.A."/>
            <person name="Priest M."/>
            <person name="Young S."/>
            <person name="Cuomo C.A."/>
            <person name="Troemel E.R."/>
        </authorList>
    </citation>
    <scope>NUCLEOTIDE SEQUENCE [LARGE SCALE GENOMIC DNA]</scope>
    <source>
        <strain evidence="2 3">ERTm6</strain>
    </source>
</reference>
<keyword evidence="3" id="KW-1185">Reference proteome</keyword>
<evidence type="ECO:0000313" key="2">
    <source>
        <dbReference type="EMBL" id="KFG26451.1"/>
    </source>
</evidence>
<dbReference type="OrthoDB" id="2190269at2759"/>
<protein>
    <submittedName>
        <fullName evidence="2">Uncharacterized protein</fullName>
    </submittedName>
</protein>